<evidence type="ECO:0000313" key="3">
    <source>
        <dbReference type="EMBL" id="GMH54873.1"/>
    </source>
</evidence>
<proteinExistence type="predicted"/>
<comment type="caution">
    <text evidence="3">The sequence shown here is derived from an EMBL/GenBank/DDBJ whole genome shotgun (WGS) entry which is preliminary data.</text>
</comment>
<evidence type="ECO:0000259" key="2">
    <source>
        <dbReference type="Pfam" id="PF03407"/>
    </source>
</evidence>
<dbReference type="InterPro" id="IPR052636">
    <property type="entry name" value="UDP-D-xylose:L-fucose_XylT"/>
</dbReference>
<organism evidence="3 4">
    <name type="scientific">Triparma strigata</name>
    <dbReference type="NCBI Taxonomy" id="1606541"/>
    <lineage>
        <taxon>Eukaryota</taxon>
        <taxon>Sar</taxon>
        <taxon>Stramenopiles</taxon>
        <taxon>Ochrophyta</taxon>
        <taxon>Bolidophyceae</taxon>
        <taxon>Parmales</taxon>
        <taxon>Triparmaceae</taxon>
        <taxon>Triparma</taxon>
    </lineage>
</organism>
<evidence type="ECO:0000313" key="4">
    <source>
        <dbReference type="Proteomes" id="UP001165085"/>
    </source>
</evidence>
<evidence type="ECO:0000256" key="1">
    <source>
        <dbReference type="SAM" id="Phobius"/>
    </source>
</evidence>
<keyword evidence="4" id="KW-1185">Reference proteome</keyword>
<feature type="domain" description="Nucleotide-diphospho-sugar transferase" evidence="2">
    <location>
        <begin position="330"/>
        <end position="545"/>
    </location>
</feature>
<dbReference type="OrthoDB" id="540503at2759"/>
<dbReference type="InterPro" id="IPR005069">
    <property type="entry name" value="Nucl-diP-sugar_transferase"/>
</dbReference>
<dbReference type="GO" id="GO:0005794">
    <property type="term" value="C:Golgi apparatus"/>
    <property type="evidence" value="ECO:0007669"/>
    <property type="project" value="TreeGrafter"/>
</dbReference>
<reference evidence="4" key="1">
    <citation type="journal article" date="2023" name="Commun. Biol.">
        <title>Genome analysis of Parmales, the sister group of diatoms, reveals the evolutionary specialization of diatoms from phago-mixotrophs to photoautotrophs.</title>
        <authorList>
            <person name="Ban H."/>
            <person name="Sato S."/>
            <person name="Yoshikawa S."/>
            <person name="Yamada K."/>
            <person name="Nakamura Y."/>
            <person name="Ichinomiya M."/>
            <person name="Sato N."/>
            <person name="Blanc-Mathieu R."/>
            <person name="Endo H."/>
            <person name="Kuwata A."/>
            <person name="Ogata H."/>
        </authorList>
    </citation>
    <scope>NUCLEOTIDE SEQUENCE [LARGE SCALE GENOMIC DNA]</scope>
    <source>
        <strain evidence="4">NIES 3701</strain>
    </source>
</reference>
<dbReference type="EMBL" id="BRXY01000030">
    <property type="protein sequence ID" value="GMH54873.1"/>
    <property type="molecule type" value="Genomic_DNA"/>
</dbReference>
<accession>A0A9W7DTW7</accession>
<keyword evidence="1" id="KW-0812">Transmembrane</keyword>
<dbReference type="PANTHER" id="PTHR47032">
    <property type="entry name" value="UDP-D-XYLOSE:L-FUCOSE ALPHA-1,3-D-XYLOSYLTRANSFERASE-RELATED"/>
    <property type="match status" value="1"/>
</dbReference>
<name>A0A9W7DTW7_9STRA</name>
<feature type="transmembrane region" description="Helical" evidence="1">
    <location>
        <begin position="24"/>
        <end position="47"/>
    </location>
</feature>
<dbReference type="GO" id="GO:0016757">
    <property type="term" value="F:glycosyltransferase activity"/>
    <property type="evidence" value="ECO:0007669"/>
    <property type="project" value="TreeGrafter"/>
</dbReference>
<dbReference type="Pfam" id="PF03407">
    <property type="entry name" value="Nucleotid_trans"/>
    <property type="match status" value="1"/>
</dbReference>
<sequence length="609" mass="67983">MPSSHPIFQHARHKKTGSRGSRKLPYMLLLCICCVASYYLGMVSNWITSQEDLTASHSAVLSADTKMSVQIEKLNDEIKRLKSARIETPARSCPECVVCSKCPTCPTTTATTGNTGTDTAASPTSSAKPLAGSWVSQGVVSTDSLIDGDIGFSLGIPPFYMQTAKQKIDSALVLHHRAPKSASISNPNSLDDCEEVDVVVTKRDSPGHCLVVMEHYQSYTLHRYMRLNRNAEKGGDNKASLDKNFEKVGRGRSTDGSDQFKSPDIATQKKHWKHLVQYFESYEEVSAKLDAKLKKIVDVNNDVIVMVANAGVIELLANFVCSARSRNLDISNIIVFATDDVSREVVDGLGLTSFDGSRSFPAPPEEEARAYGDQTFQKMMYVKVVSVHMALSLGYNVLFQDVDITWQEHPLAWLRNNQATSGDDFDAYFEDDGARSLRYAPWSANSGFYYLKFNRRTSYLMTNLLYESDNILVSHSHQQALSSVLNDHSSQYGLSLKVLSREQFTGGKSFHHDSPFMLSWMKGEVSPVIFHMCWTLNKDDKLKYMQQMGEWFLKEGGDNDYVRKMGKKAGEVCSLEPVITCHFSDKPSAEVAKCSDSPRKDKNGKIFWN</sequence>
<dbReference type="Proteomes" id="UP001165085">
    <property type="component" value="Unassembled WGS sequence"/>
</dbReference>
<gene>
    <name evidence="3" type="ORF">TrST_g3697</name>
</gene>
<protein>
    <recommendedName>
        <fullName evidence="2">Nucleotide-diphospho-sugar transferase domain-containing protein</fullName>
    </recommendedName>
</protein>
<dbReference type="PANTHER" id="PTHR47032:SF1">
    <property type="entry name" value="UDP-D-XYLOSE:L-FUCOSE ALPHA-1,3-D-XYLOSYLTRANSFERASE-RELATED"/>
    <property type="match status" value="1"/>
</dbReference>
<dbReference type="AlphaFoldDB" id="A0A9W7DTW7"/>
<keyword evidence="1" id="KW-0472">Membrane</keyword>
<keyword evidence="1" id="KW-1133">Transmembrane helix</keyword>